<comment type="similarity">
    <text evidence="2">Belongs to the resistance-nodulation-cell division (RND) (TC 2.A.6) family. MmpL subfamily.</text>
</comment>
<evidence type="ECO:0000313" key="11">
    <source>
        <dbReference type="EMBL" id="OMH60885.1"/>
    </source>
</evidence>
<evidence type="ECO:0000313" key="9">
    <source>
        <dbReference type="EMBL" id="CKQ97938.1"/>
    </source>
</evidence>
<reference evidence="11 15" key="3">
    <citation type="submission" date="2016-04" db="EMBL/GenBank/DDBJ databases">
        <authorList>
            <person name="Bigi M."/>
            <person name="Bigi F."/>
            <person name="Soria M.A."/>
        </authorList>
    </citation>
    <scope>NUCLEOTIDE SEQUENCE [LARGE SCALE GENOMIC DNA]</scope>
    <source>
        <strain evidence="11 15">6548</strain>
    </source>
</reference>
<evidence type="ECO:0000313" key="16">
    <source>
        <dbReference type="Proteomes" id="UP000300237"/>
    </source>
</evidence>
<feature type="transmembrane region" description="Helical" evidence="7">
    <location>
        <begin position="57"/>
        <end position="76"/>
    </location>
</feature>
<dbReference type="Pfam" id="PF03176">
    <property type="entry name" value="MMPL"/>
    <property type="match status" value="2"/>
</dbReference>
<evidence type="ECO:0000256" key="6">
    <source>
        <dbReference type="ARBA" id="ARBA00023136"/>
    </source>
</evidence>
<dbReference type="AlphaFoldDB" id="A0A0E8VUX1"/>
<proteinExistence type="inferred from homology"/>
<reference evidence="12 16" key="5">
    <citation type="submission" date="2018-08" db="EMBL/GenBank/DDBJ databases">
        <authorList>
            <person name="Fokvardsen B D."/>
            <person name="Norman A."/>
        </authorList>
    </citation>
    <scope>NUCLEOTIDE SEQUENCE [LARGE SCALE GENOMIC DNA]</scope>
    <source>
        <strain evidence="12 16">DKC2</strain>
    </source>
</reference>
<keyword evidence="3" id="KW-1003">Cell membrane</keyword>
<dbReference type="Proteomes" id="UP000300237">
    <property type="component" value="Chromosome"/>
</dbReference>
<sequence>MSSNIDRINSPAWMPSPAGRLHRIRYIRLKKSSPDCRATITSGSADGQRRSPRLTNLLVVAAWVAAAVIANLLLTFTQAEPHDTSPALLPQDAKTAAATSRIAQAFPGTGSNAIAYLVVEGGSTLEPQDQPYYDAAVGALRADTRHVGSVLDWWSDPVTAPLGTSPDGRSATAMVWLRGEAGTTQAAESLDAVRSVLRQLPPSEGLRASIVVPAITNDMPMQITAWQSATIVTVAAVIAVLLLLRARLSVRAAAIVLLTADLSLAVAWPLAAVVRGHDWGTDSVFSWTLAAVLTIGTITAATMLAARLGSDAGHSAAPTYRDSLPAFALPGACVAIFTGPLLLARTPALHGVGTAGLGVFVALAASLTVLPALIALAGASRQLPAPTTGAGWTGRLSLPVSSASALGTAAVLAICMLPIIGMRWGVAENPTRQGGAQVLPGNALPDVVVIKSARDLRDPAALIAINQVSHRLVEVPGVRKVESAAWPAGVPWTDASLSSAAGRLADQLGQQAGSFVPAVTAIKSMKSIIEQMSGAVDQLDSTVNVTLAGARQAQQYLDPMLAAARNLKNKTTELSEYLETIHTWIVGFTNCPDDVLCTAMRKVIEPYDIVVTGMNELSTGADRISAISTQTMSALSSAPRMVAQMRSALAQVRSFVPKLETTIQDAMPQIAQASAMLKNLSADFADTGEGGFHLSRKDLADPSYRHVRESMFSSDGTATRLFLYSDGQLDLAAAARAQQLEIAAGKAMKYGSLVDSQVTVGGAAQIAAAVRDALIHDAVLLAVILLTVVALASMWRGAVHGAAVGVGVLASYLAALGVSIALWQHLLDRELNALVPLVSFAVLASCGVPYLVAGIKAGRIADEATGARSKGAVSGRGAVAPLAALGGVFGAGLVLVSGGSFSVLSQIGTVVVLGLGVLITVQRAWLPTTPGRR</sequence>
<feature type="transmembrane region" description="Helical" evidence="7">
    <location>
        <begin position="878"/>
        <end position="897"/>
    </location>
</feature>
<evidence type="ECO:0000313" key="13">
    <source>
        <dbReference type="Proteomes" id="UP000049023"/>
    </source>
</evidence>
<dbReference type="Proteomes" id="UP000050139">
    <property type="component" value="Unassembled WGS sequence"/>
</dbReference>
<dbReference type="PANTHER" id="PTHR33406">
    <property type="entry name" value="MEMBRANE PROTEIN MJ1562-RELATED"/>
    <property type="match status" value="1"/>
</dbReference>
<reference evidence="11 15" key="4">
    <citation type="submission" date="2017-02" db="EMBL/GenBank/DDBJ databases">
        <title>Protein polymorphisms may explain contrasting epidemiological fitness of two variants of a multidrug-resistant Mycobacterium tuberculosis strain.</title>
        <authorList>
            <person name="Bigi M.M."/>
            <person name="Lopez B."/>
            <person name="Blanco F.C."/>
            <person name="Sasiain M.C."/>
            <person name="De La Barrera S."/>
            <person name="Ritacco V."/>
            <person name="Bigi F."/>
            <person name="Soria M.A."/>
        </authorList>
    </citation>
    <scope>NUCLEOTIDE SEQUENCE [LARGE SCALE GENOMIC DNA]</scope>
    <source>
        <strain evidence="11 15">6548</strain>
    </source>
</reference>
<evidence type="ECO:0000256" key="1">
    <source>
        <dbReference type="ARBA" id="ARBA00004651"/>
    </source>
</evidence>
<evidence type="ECO:0000313" key="12">
    <source>
        <dbReference type="EMBL" id="VCU51225.1"/>
    </source>
</evidence>
<evidence type="ECO:0000313" key="14">
    <source>
        <dbReference type="Proteomes" id="UP000050139"/>
    </source>
</evidence>
<feature type="transmembrane region" description="Helical" evidence="7">
    <location>
        <begin position="400"/>
        <end position="424"/>
    </location>
</feature>
<name>A0A0E8VUX1_MYCTX</name>
<evidence type="ECO:0000313" key="10">
    <source>
        <dbReference type="EMBL" id="CLW30931.1"/>
    </source>
</evidence>
<comment type="subcellular location">
    <subcellularLocation>
        <location evidence="1">Cell membrane</location>
        <topology evidence="1">Multi-pass membrane protein</topology>
    </subcellularLocation>
</comment>
<dbReference type="EMBL" id="COPH01000016">
    <property type="protein sequence ID" value="CLW30931.1"/>
    <property type="molecule type" value="Genomic_DNA"/>
</dbReference>
<dbReference type="GO" id="GO:0005886">
    <property type="term" value="C:plasma membrane"/>
    <property type="evidence" value="ECO:0007669"/>
    <property type="project" value="UniProtKB-SubCell"/>
</dbReference>
<dbReference type="InterPro" id="IPR050545">
    <property type="entry name" value="Mycobact_MmpL"/>
</dbReference>
<keyword evidence="5 7" id="KW-1133">Transmembrane helix</keyword>
<keyword evidence="4 7" id="KW-0812">Transmembrane</keyword>
<dbReference type="InterPro" id="IPR004869">
    <property type="entry name" value="MMPL_dom"/>
</dbReference>
<dbReference type="EMBL" id="LR027516">
    <property type="protein sequence ID" value="VCU51225.1"/>
    <property type="molecule type" value="Genomic_DNA"/>
</dbReference>
<feature type="transmembrane region" description="Helical" evidence="7">
    <location>
        <begin position="835"/>
        <end position="857"/>
    </location>
</feature>
<feature type="transmembrane region" description="Helical" evidence="7">
    <location>
        <begin position="251"/>
        <end position="272"/>
    </location>
</feature>
<feature type="transmembrane region" description="Helical" evidence="7">
    <location>
        <begin position="903"/>
        <end position="926"/>
    </location>
</feature>
<feature type="domain" description="Membrane transport protein MMPL" evidence="8">
    <location>
        <begin position="628"/>
        <end position="926"/>
    </location>
</feature>
<dbReference type="SUPFAM" id="SSF82866">
    <property type="entry name" value="Multidrug efflux transporter AcrB transmembrane domain"/>
    <property type="match status" value="1"/>
</dbReference>
<protein>
    <submittedName>
        <fullName evidence="11">Membrane transport protein mmpL8</fullName>
    </submittedName>
    <submittedName>
        <fullName evidence="9">Transmembrane transport protein MmpL7</fullName>
    </submittedName>
</protein>
<feature type="domain" description="Membrane transport protein MMPL" evidence="8">
    <location>
        <begin position="88"/>
        <end position="395"/>
    </location>
</feature>
<dbReference type="EMBL" id="LWDQ01000001">
    <property type="protein sequence ID" value="OMH60885.1"/>
    <property type="molecule type" value="Genomic_DNA"/>
</dbReference>
<evidence type="ECO:0000259" key="8">
    <source>
        <dbReference type="Pfam" id="PF03176"/>
    </source>
</evidence>
<dbReference type="PANTHER" id="PTHR33406:SF6">
    <property type="entry name" value="MEMBRANE PROTEIN YDGH-RELATED"/>
    <property type="match status" value="1"/>
</dbReference>
<evidence type="ECO:0000256" key="4">
    <source>
        <dbReference type="ARBA" id="ARBA00022692"/>
    </source>
</evidence>
<evidence type="ECO:0000256" key="7">
    <source>
        <dbReference type="SAM" id="Phobius"/>
    </source>
</evidence>
<dbReference type="Proteomes" id="UP000189452">
    <property type="component" value="Chromosome"/>
</dbReference>
<dbReference type="EMBL" id="CNFU01000043">
    <property type="protein sequence ID" value="CKQ97938.1"/>
    <property type="molecule type" value="Genomic_DNA"/>
</dbReference>
<feature type="transmembrane region" description="Helical" evidence="7">
    <location>
        <begin position="284"/>
        <end position="306"/>
    </location>
</feature>
<feature type="transmembrane region" description="Helical" evidence="7">
    <location>
        <begin position="225"/>
        <end position="244"/>
    </location>
</feature>
<evidence type="ECO:0000256" key="5">
    <source>
        <dbReference type="ARBA" id="ARBA00022989"/>
    </source>
</evidence>
<feature type="transmembrane region" description="Helical" evidence="7">
    <location>
        <begin position="326"/>
        <end position="343"/>
    </location>
</feature>
<evidence type="ECO:0000256" key="3">
    <source>
        <dbReference type="ARBA" id="ARBA00022475"/>
    </source>
</evidence>
<keyword evidence="6 7" id="KW-0472">Membrane</keyword>
<reference evidence="10 14" key="1">
    <citation type="submission" date="2015-03" db="EMBL/GenBank/DDBJ databases">
        <authorList>
            <consortium name="Pathogen Informatics"/>
            <person name="Murphy D."/>
        </authorList>
    </citation>
    <scope>NUCLEOTIDE SEQUENCE [LARGE SCALE GENOMIC DNA]</scope>
    <source>
        <strain evidence="10 14">0268S</strain>
    </source>
</reference>
<reference evidence="9 13" key="2">
    <citation type="submission" date="2015-03" db="EMBL/GenBank/DDBJ databases">
        <authorList>
            <consortium name="Pathogen Informatics"/>
        </authorList>
    </citation>
    <scope>NUCLEOTIDE SEQUENCE [LARGE SCALE GENOMIC DNA]</scope>
    <source>
        <strain evidence="9 13">Bir 187</strain>
    </source>
</reference>
<accession>A0A0E8VUX1</accession>
<dbReference type="Proteomes" id="UP000049023">
    <property type="component" value="Unassembled WGS sequence"/>
</dbReference>
<evidence type="ECO:0000256" key="2">
    <source>
        <dbReference type="ARBA" id="ARBA00010157"/>
    </source>
</evidence>
<feature type="transmembrane region" description="Helical" evidence="7">
    <location>
        <begin position="774"/>
        <end position="795"/>
    </location>
</feature>
<feature type="transmembrane region" description="Helical" evidence="7">
    <location>
        <begin position="802"/>
        <end position="823"/>
    </location>
</feature>
<organism evidence="11 15">
    <name type="scientific">Mycobacterium tuberculosis</name>
    <dbReference type="NCBI Taxonomy" id="1773"/>
    <lineage>
        <taxon>Bacteria</taxon>
        <taxon>Bacillati</taxon>
        <taxon>Actinomycetota</taxon>
        <taxon>Actinomycetes</taxon>
        <taxon>Mycobacteriales</taxon>
        <taxon>Mycobacteriaceae</taxon>
        <taxon>Mycobacterium</taxon>
        <taxon>Mycobacterium tuberculosis complex</taxon>
    </lineage>
</organism>
<feature type="transmembrane region" description="Helical" evidence="7">
    <location>
        <begin position="355"/>
        <end position="379"/>
    </location>
</feature>
<evidence type="ECO:0000313" key="15">
    <source>
        <dbReference type="Proteomes" id="UP000189452"/>
    </source>
</evidence>
<gene>
    <name evidence="11" type="primary">mmpL8_11</name>
    <name evidence="9" type="synonym">mmpL7</name>
    <name evidence="11" type="ORF">A4S10_03070</name>
    <name evidence="12" type="ORF">DKC2_3127</name>
    <name evidence="9" type="ORF">ERS027661_00388</name>
    <name evidence="10" type="ORF">ERS094118_02312</name>
</gene>